<feature type="region of interest" description="Disordered" evidence="1">
    <location>
        <begin position="1"/>
        <end position="99"/>
    </location>
</feature>
<evidence type="ECO:0000313" key="3">
    <source>
        <dbReference type="Proteomes" id="UP001214441"/>
    </source>
</evidence>
<organism evidence="2 3">
    <name type="scientific">Streptomyces iconiensis</name>
    <dbReference type="NCBI Taxonomy" id="1384038"/>
    <lineage>
        <taxon>Bacteria</taxon>
        <taxon>Bacillati</taxon>
        <taxon>Actinomycetota</taxon>
        <taxon>Actinomycetes</taxon>
        <taxon>Kitasatosporales</taxon>
        <taxon>Streptomycetaceae</taxon>
        <taxon>Streptomyces</taxon>
    </lineage>
</organism>
<reference evidence="2 3" key="1">
    <citation type="submission" date="2023-05" db="EMBL/GenBank/DDBJ databases">
        <title>Streptantibioticus silvisoli sp. nov., acidotolerant actinomycetes 1 from pine litter.</title>
        <authorList>
            <person name="Swiecimska M."/>
            <person name="Golinska P."/>
            <person name="Sangal V."/>
            <person name="Wachnowicz B."/>
            <person name="Goodfellow M."/>
        </authorList>
    </citation>
    <scope>NUCLEOTIDE SEQUENCE [LARGE SCALE GENOMIC DNA]</scope>
    <source>
        <strain evidence="2 3">DSM 42109</strain>
    </source>
</reference>
<feature type="compositionally biased region" description="Basic and acidic residues" evidence="1">
    <location>
        <begin position="49"/>
        <end position="69"/>
    </location>
</feature>
<accession>A0ABT6ZX48</accession>
<evidence type="ECO:0000313" key="2">
    <source>
        <dbReference type="EMBL" id="MDJ1132973.1"/>
    </source>
</evidence>
<dbReference type="EMBL" id="JANCPR020000011">
    <property type="protein sequence ID" value="MDJ1132973.1"/>
    <property type="molecule type" value="Genomic_DNA"/>
</dbReference>
<protein>
    <submittedName>
        <fullName evidence="2">Uncharacterized protein</fullName>
    </submittedName>
</protein>
<gene>
    <name evidence="2" type="ORF">NMN56_013585</name>
</gene>
<evidence type="ECO:0000256" key="1">
    <source>
        <dbReference type="SAM" id="MobiDB-lite"/>
    </source>
</evidence>
<feature type="compositionally biased region" description="Basic and acidic residues" evidence="1">
    <location>
        <begin position="1"/>
        <end position="32"/>
    </location>
</feature>
<comment type="caution">
    <text evidence="2">The sequence shown here is derived from an EMBL/GenBank/DDBJ whole genome shotgun (WGS) entry which is preliminary data.</text>
</comment>
<dbReference type="Proteomes" id="UP001214441">
    <property type="component" value="Unassembled WGS sequence"/>
</dbReference>
<name>A0ABT6ZX48_9ACTN</name>
<sequence>MVRKKVEGNEEERRAAAREAERVGERPSERGETTGASKQRRHMTSRNTLTHEDKLASQHRGKQEWRAGDLAEEELVDTAATEPARTFQGRGSPPYGDQHEQVFRALASTEADNGGNPVALQDVAQAAGLTDEDTRVLLHDLVSVHNLATEIQTNAEGALYTTSARR</sequence>
<dbReference type="RefSeq" id="WP_274041181.1">
    <property type="nucleotide sequence ID" value="NZ_JANCPR020000011.1"/>
</dbReference>
<proteinExistence type="predicted"/>
<keyword evidence="3" id="KW-1185">Reference proteome</keyword>